<proteinExistence type="predicted"/>
<dbReference type="SMART" id="SM00906">
    <property type="entry name" value="Fungal_trans"/>
    <property type="match status" value="1"/>
</dbReference>
<keyword evidence="2" id="KW-0805">Transcription regulation</keyword>
<dbReference type="SMART" id="SM00066">
    <property type="entry name" value="GAL4"/>
    <property type="match status" value="1"/>
</dbReference>
<dbReference type="SUPFAM" id="SSF57701">
    <property type="entry name" value="Zn2/Cys6 DNA-binding domain"/>
    <property type="match status" value="1"/>
</dbReference>
<keyword evidence="1" id="KW-0479">Metal-binding</keyword>
<evidence type="ECO:0000259" key="6">
    <source>
        <dbReference type="PROSITE" id="PS50048"/>
    </source>
</evidence>
<dbReference type="GO" id="GO:0000981">
    <property type="term" value="F:DNA-binding transcription factor activity, RNA polymerase II-specific"/>
    <property type="evidence" value="ECO:0007669"/>
    <property type="project" value="InterPro"/>
</dbReference>
<dbReference type="InterPro" id="IPR051127">
    <property type="entry name" value="Fungal_SecMet_Regulators"/>
</dbReference>
<dbReference type="CDD" id="cd00067">
    <property type="entry name" value="GAL4"/>
    <property type="match status" value="1"/>
</dbReference>
<keyword evidence="4" id="KW-0539">Nucleus</keyword>
<evidence type="ECO:0000256" key="2">
    <source>
        <dbReference type="ARBA" id="ARBA00023015"/>
    </source>
</evidence>
<dbReference type="GO" id="GO:0006351">
    <property type="term" value="P:DNA-templated transcription"/>
    <property type="evidence" value="ECO:0007669"/>
    <property type="project" value="InterPro"/>
</dbReference>
<dbReference type="Pfam" id="PF00172">
    <property type="entry name" value="Zn_clus"/>
    <property type="match status" value="1"/>
</dbReference>
<feature type="region of interest" description="Disordered" evidence="5">
    <location>
        <begin position="126"/>
        <end position="152"/>
    </location>
</feature>
<dbReference type="PROSITE" id="PS00463">
    <property type="entry name" value="ZN2_CY6_FUNGAL_1"/>
    <property type="match status" value="1"/>
</dbReference>
<dbReference type="GO" id="GO:0003677">
    <property type="term" value="F:DNA binding"/>
    <property type="evidence" value="ECO:0007669"/>
    <property type="project" value="InterPro"/>
</dbReference>
<dbReference type="CDD" id="cd12148">
    <property type="entry name" value="fungal_TF_MHR"/>
    <property type="match status" value="1"/>
</dbReference>
<dbReference type="PANTHER" id="PTHR47424:SF6">
    <property type="entry name" value="PROLINE UTILIZATION TRANS-ACTIVATOR"/>
    <property type="match status" value="1"/>
</dbReference>
<dbReference type="InterPro" id="IPR007219">
    <property type="entry name" value="XnlR_reg_dom"/>
</dbReference>
<feature type="compositionally biased region" description="Polar residues" evidence="5">
    <location>
        <begin position="736"/>
        <end position="745"/>
    </location>
</feature>
<evidence type="ECO:0000256" key="1">
    <source>
        <dbReference type="ARBA" id="ARBA00022723"/>
    </source>
</evidence>
<feature type="region of interest" description="Disordered" evidence="5">
    <location>
        <begin position="695"/>
        <end position="750"/>
    </location>
</feature>
<comment type="caution">
    <text evidence="7">The sequence shown here is derived from an EMBL/GenBank/DDBJ whole genome shotgun (WGS) entry which is preliminary data.</text>
</comment>
<gene>
    <name evidence="7" type="ORF">NLU13_8351</name>
</gene>
<reference evidence="7" key="1">
    <citation type="submission" date="2022-10" db="EMBL/GenBank/DDBJ databases">
        <title>Determination and structural analysis of whole genome sequence of Sarocladium strictum F4-1.</title>
        <authorList>
            <person name="Hu L."/>
            <person name="Jiang Y."/>
        </authorList>
    </citation>
    <scope>NUCLEOTIDE SEQUENCE</scope>
    <source>
        <strain evidence="7">F4-1</strain>
    </source>
</reference>
<organism evidence="7 8">
    <name type="scientific">Sarocladium strictum</name>
    <name type="common">Black bundle disease fungus</name>
    <name type="synonym">Acremonium strictum</name>
    <dbReference type="NCBI Taxonomy" id="5046"/>
    <lineage>
        <taxon>Eukaryota</taxon>
        <taxon>Fungi</taxon>
        <taxon>Dikarya</taxon>
        <taxon>Ascomycota</taxon>
        <taxon>Pezizomycotina</taxon>
        <taxon>Sordariomycetes</taxon>
        <taxon>Hypocreomycetidae</taxon>
        <taxon>Hypocreales</taxon>
        <taxon>Sarocladiaceae</taxon>
        <taxon>Sarocladium</taxon>
    </lineage>
</organism>
<evidence type="ECO:0000256" key="4">
    <source>
        <dbReference type="ARBA" id="ARBA00023242"/>
    </source>
</evidence>
<sequence>MEQLPPQPLSDHAPSQEPPRRPKQRRIDERDRKRAARACNGCRRLKEKCDGGIPCRRCVRLRRHCEFQSPGRESDALPRHSANSRPPTRRQDAESAERIGHLERLLKHYAGDVNLDLDNLRDLAGTVDKDTVPESRPEPPASQSSEYLDAEEEKFTVQPVGNNITHYSGEFSHWNFSMRIKQWLEHCANDNPNGLQFKEYYRPEELQSRSNAFAALNALPPRFVADFLVQAFFTHAETNYYYVDKNWLLEKLDVAYNNPSALTTRDVGTVCVLFVVLAIGTQYAYLDSSARGSQEPDRGGAFSEDAIGVSFYQQASKLLPDVITISSLECVQACLLLGIYTLPLDASGLSYVYLNLSVTLAIQNGMHRRYPGEGLDPIVRETRNRIWWTAYTTQKRVSIFHGRPISFDSQYTDSEWPVDRPSILPAQSPAHVPAMLATLELHDLLGKISREVAVLKNQAKGGTVDTLNRLVDFDALLHQWWEDLPEATCRKGLEPSPLMRRSDMHLRLEYCLVRMFTGRPFIFLGMPTRSPASATSSPQDALSQPSPSKRTSQRRRSGSQNQSASRRSDARDKLVRDCVDAALDVIDVCKALRNTIGLARASYTEFSACRSALLIIITQCLQERTPRLRQALREGVSMIKLMSTGGESARSEASLIEVFERAIARLDATEAAASTPAESNYSRFKQWEMMWKKESLPPGSMVDGDPSPSTTLGPMPPPPPMNSFSGSTTPGLGLQGTETQGNLPSTAPMDWSFASFPQTVDEFSSMFGYDFQGGPDGNGMDASDPGRMGMWLG</sequence>
<evidence type="ECO:0000256" key="5">
    <source>
        <dbReference type="SAM" id="MobiDB-lite"/>
    </source>
</evidence>
<feature type="domain" description="Zn(2)-C6 fungal-type" evidence="6">
    <location>
        <begin position="38"/>
        <end position="67"/>
    </location>
</feature>
<dbReference type="GO" id="GO:0008270">
    <property type="term" value="F:zinc ion binding"/>
    <property type="evidence" value="ECO:0007669"/>
    <property type="project" value="InterPro"/>
</dbReference>
<keyword evidence="3" id="KW-0804">Transcription</keyword>
<dbReference type="Proteomes" id="UP001175261">
    <property type="component" value="Unassembled WGS sequence"/>
</dbReference>
<dbReference type="InterPro" id="IPR036864">
    <property type="entry name" value="Zn2-C6_fun-type_DNA-bd_sf"/>
</dbReference>
<dbReference type="InterPro" id="IPR001138">
    <property type="entry name" value="Zn2Cys6_DnaBD"/>
</dbReference>
<evidence type="ECO:0000313" key="7">
    <source>
        <dbReference type="EMBL" id="KAK0384263.1"/>
    </source>
</evidence>
<accession>A0AA39GBH7</accession>
<dbReference type="Pfam" id="PF04082">
    <property type="entry name" value="Fungal_trans"/>
    <property type="match status" value="1"/>
</dbReference>
<evidence type="ECO:0000256" key="3">
    <source>
        <dbReference type="ARBA" id="ARBA00023163"/>
    </source>
</evidence>
<name>A0AA39GBH7_SARSR</name>
<dbReference type="Gene3D" id="4.10.240.10">
    <property type="entry name" value="Zn(2)-C6 fungal-type DNA-binding domain"/>
    <property type="match status" value="1"/>
</dbReference>
<dbReference type="PANTHER" id="PTHR47424">
    <property type="entry name" value="REGULATORY PROTEIN GAL4"/>
    <property type="match status" value="1"/>
</dbReference>
<dbReference type="EMBL" id="JAPDFR010000008">
    <property type="protein sequence ID" value="KAK0384263.1"/>
    <property type="molecule type" value="Genomic_DNA"/>
</dbReference>
<protein>
    <recommendedName>
        <fullName evidence="6">Zn(2)-C6 fungal-type domain-containing protein</fullName>
    </recommendedName>
</protein>
<keyword evidence="8" id="KW-1185">Reference proteome</keyword>
<dbReference type="PROSITE" id="PS50048">
    <property type="entry name" value="ZN2_CY6_FUNGAL_2"/>
    <property type="match status" value="1"/>
</dbReference>
<feature type="region of interest" description="Disordered" evidence="5">
    <location>
        <begin position="1"/>
        <end position="35"/>
    </location>
</feature>
<evidence type="ECO:0000313" key="8">
    <source>
        <dbReference type="Proteomes" id="UP001175261"/>
    </source>
</evidence>
<dbReference type="AlphaFoldDB" id="A0AA39GBH7"/>
<feature type="region of interest" description="Disordered" evidence="5">
    <location>
        <begin position="532"/>
        <end position="569"/>
    </location>
</feature>
<feature type="region of interest" description="Disordered" evidence="5">
    <location>
        <begin position="69"/>
        <end position="96"/>
    </location>
</feature>
<feature type="compositionally biased region" description="Basic and acidic residues" evidence="5">
    <location>
        <begin position="127"/>
        <end position="137"/>
    </location>
</feature>